<dbReference type="Gene3D" id="1.10.287.70">
    <property type="match status" value="1"/>
</dbReference>
<keyword evidence="8" id="KW-0325">Glycoprotein</keyword>
<proteinExistence type="predicted"/>
<dbReference type="PANTHER" id="PTHR45628">
    <property type="entry name" value="VOLTAGE-DEPENDENT CALCIUM CHANNEL TYPE A SUBUNIT ALPHA-1"/>
    <property type="match status" value="1"/>
</dbReference>
<keyword evidence="7 10" id="KW-0472">Membrane</keyword>
<evidence type="ECO:0000256" key="6">
    <source>
        <dbReference type="ARBA" id="ARBA00023065"/>
    </source>
</evidence>
<keyword evidence="3 10" id="KW-0812">Transmembrane</keyword>
<evidence type="ECO:0000313" key="11">
    <source>
        <dbReference type="EMBL" id="NDJ94035.1"/>
    </source>
</evidence>
<dbReference type="AlphaFoldDB" id="A0A6G3MJ23"/>
<feature type="transmembrane region" description="Helical" evidence="10">
    <location>
        <begin position="152"/>
        <end position="173"/>
    </location>
</feature>
<evidence type="ECO:0000256" key="2">
    <source>
        <dbReference type="ARBA" id="ARBA00022448"/>
    </source>
</evidence>
<keyword evidence="6" id="KW-0406">Ion transport</keyword>
<feature type="transmembrane region" description="Helical" evidence="10">
    <location>
        <begin position="31"/>
        <end position="49"/>
    </location>
</feature>
<keyword evidence="5 10" id="KW-1133">Transmembrane helix</keyword>
<keyword evidence="4" id="KW-0851">Voltage-gated channel</keyword>
<dbReference type="PANTHER" id="PTHR45628:SF7">
    <property type="entry name" value="VOLTAGE-DEPENDENT CALCIUM CHANNEL TYPE A SUBUNIT ALPHA-1"/>
    <property type="match status" value="1"/>
</dbReference>
<keyword evidence="9" id="KW-0407">Ion channel</keyword>
<dbReference type="InterPro" id="IPR050599">
    <property type="entry name" value="VDCC_alpha-1_subunit"/>
</dbReference>
<evidence type="ECO:0000256" key="1">
    <source>
        <dbReference type="ARBA" id="ARBA00004141"/>
    </source>
</evidence>
<evidence type="ECO:0000256" key="9">
    <source>
        <dbReference type="ARBA" id="ARBA00023303"/>
    </source>
</evidence>
<evidence type="ECO:0000256" key="8">
    <source>
        <dbReference type="ARBA" id="ARBA00023180"/>
    </source>
</evidence>
<evidence type="ECO:0000256" key="3">
    <source>
        <dbReference type="ARBA" id="ARBA00022692"/>
    </source>
</evidence>
<evidence type="ECO:0000256" key="4">
    <source>
        <dbReference type="ARBA" id="ARBA00022882"/>
    </source>
</evidence>
<evidence type="ECO:0000256" key="5">
    <source>
        <dbReference type="ARBA" id="ARBA00022989"/>
    </source>
</evidence>
<dbReference type="Gene3D" id="1.20.120.350">
    <property type="entry name" value="Voltage-gated potassium channels. Chain C"/>
    <property type="match status" value="1"/>
</dbReference>
<sequence>MVSFTNELWPSLMYFSIEKKFINNTVVRRNPFYTVIFFVAFVYVSNFLLHKIFSAYLLVNIRDTEKLDERGLTINDRECLHLAFTSNMVRIYSPRDENSFRGRLWKLTESSIFQIIIMILIFMNTALYAILWNNMNISILTYINYAKMGFTGIFIIEISLKIIAYYDVIFLMFF</sequence>
<evidence type="ECO:0000256" key="10">
    <source>
        <dbReference type="SAM" id="Phobius"/>
    </source>
</evidence>
<dbReference type="GO" id="GO:0008331">
    <property type="term" value="F:high voltage-gated calcium channel activity"/>
    <property type="evidence" value="ECO:0007669"/>
    <property type="project" value="TreeGrafter"/>
</dbReference>
<comment type="subcellular location">
    <subcellularLocation>
        <location evidence="1">Membrane</location>
        <topology evidence="1">Multi-pass membrane protein</topology>
    </subcellularLocation>
</comment>
<evidence type="ECO:0000256" key="7">
    <source>
        <dbReference type="ARBA" id="ARBA00023136"/>
    </source>
</evidence>
<name>A0A6G3MJ23_HENSL</name>
<feature type="transmembrane region" description="Helical" evidence="10">
    <location>
        <begin position="111"/>
        <end position="132"/>
    </location>
</feature>
<dbReference type="InterPro" id="IPR027359">
    <property type="entry name" value="Volt_channel_dom_sf"/>
</dbReference>
<organism evidence="11">
    <name type="scientific">Henneguya salminicola</name>
    <name type="common">Myxosporean</name>
    <dbReference type="NCBI Taxonomy" id="69463"/>
    <lineage>
        <taxon>Eukaryota</taxon>
        <taxon>Metazoa</taxon>
        <taxon>Cnidaria</taxon>
        <taxon>Myxozoa</taxon>
        <taxon>Myxosporea</taxon>
        <taxon>Bivalvulida</taxon>
        <taxon>Platysporina</taxon>
        <taxon>Myxobolidae</taxon>
        <taxon>Henneguya</taxon>
    </lineage>
</organism>
<reference evidence="11" key="1">
    <citation type="submission" date="2018-11" db="EMBL/GenBank/DDBJ databases">
        <title>Henneguya salminicola genome and transcriptome.</title>
        <authorList>
            <person name="Yahalomi D."/>
            <person name="Atkinson S.D."/>
            <person name="Neuhof M."/>
            <person name="Chang E.S."/>
            <person name="Philippe H."/>
            <person name="Cartwright P."/>
            <person name="Bartholomew J.L."/>
            <person name="Huchon D."/>
        </authorList>
    </citation>
    <scope>NUCLEOTIDE SEQUENCE</scope>
    <source>
        <strain evidence="11">Hz1</strain>
        <tissue evidence="11">Whole</tissue>
    </source>
</reference>
<dbReference type="GO" id="GO:0005891">
    <property type="term" value="C:voltage-gated calcium channel complex"/>
    <property type="evidence" value="ECO:0007669"/>
    <property type="project" value="TreeGrafter"/>
</dbReference>
<keyword evidence="2" id="KW-0813">Transport</keyword>
<accession>A0A6G3MJ23</accession>
<dbReference type="EMBL" id="GHBP01006155">
    <property type="protein sequence ID" value="NDJ94035.1"/>
    <property type="molecule type" value="Transcribed_RNA"/>
</dbReference>
<protein>
    <submittedName>
        <fullName evidence="11">Voltage-dependent calcium channel type A subunit alpha-1 (Trinotate prediction)</fullName>
    </submittedName>
</protein>
<dbReference type="GO" id="GO:0098703">
    <property type="term" value="P:calcium ion import across plasma membrane"/>
    <property type="evidence" value="ECO:0007669"/>
    <property type="project" value="TreeGrafter"/>
</dbReference>